<gene>
    <name evidence="1" type="ORF">CMV_019155</name>
</gene>
<protein>
    <submittedName>
        <fullName evidence="1">Uncharacterized protein</fullName>
    </submittedName>
</protein>
<dbReference type="EMBL" id="JRKL02003314">
    <property type="protein sequence ID" value="KAF3955638.1"/>
    <property type="molecule type" value="Genomic_DNA"/>
</dbReference>
<reference evidence="1" key="1">
    <citation type="submission" date="2020-03" db="EMBL/GenBank/DDBJ databases">
        <title>Castanea mollissima Vanexum genome sequencing.</title>
        <authorList>
            <person name="Staton M."/>
        </authorList>
    </citation>
    <scope>NUCLEOTIDE SEQUENCE</scope>
    <source>
        <tissue evidence="1">Leaf</tissue>
    </source>
</reference>
<feature type="non-terminal residue" evidence="1">
    <location>
        <position position="1"/>
    </location>
</feature>
<proteinExistence type="predicted"/>
<comment type="caution">
    <text evidence="1">The sequence shown here is derived from an EMBL/GenBank/DDBJ whole genome shotgun (WGS) entry which is preliminary data.</text>
</comment>
<dbReference type="AlphaFoldDB" id="A0A8J4QQB0"/>
<keyword evidence="2" id="KW-1185">Reference proteome</keyword>
<dbReference type="Proteomes" id="UP000737018">
    <property type="component" value="Unassembled WGS sequence"/>
</dbReference>
<name>A0A8J4QQB0_9ROSI</name>
<evidence type="ECO:0000313" key="1">
    <source>
        <dbReference type="EMBL" id="KAF3955638.1"/>
    </source>
</evidence>
<evidence type="ECO:0000313" key="2">
    <source>
        <dbReference type="Proteomes" id="UP000737018"/>
    </source>
</evidence>
<organism evidence="1 2">
    <name type="scientific">Castanea mollissima</name>
    <name type="common">Chinese chestnut</name>
    <dbReference type="NCBI Taxonomy" id="60419"/>
    <lineage>
        <taxon>Eukaryota</taxon>
        <taxon>Viridiplantae</taxon>
        <taxon>Streptophyta</taxon>
        <taxon>Embryophyta</taxon>
        <taxon>Tracheophyta</taxon>
        <taxon>Spermatophyta</taxon>
        <taxon>Magnoliopsida</taxon>
        <taxon>eudicotyledons</taxon>
        <taxon>Gunneridae</taxon>
        <taxon>Pentapetalae</taxon>
        <taxon>rosids</taxon>
        <taxon>fabids</taxon>
        <taxon>Fagales</taxon>
        <taxon>Fagaceae</taxon>
        <taxon>Castanea</taxon>
    </lineage>
</organism>
<accession>A0A8J4QQB0</accession>
<sequence length="26" mass="3055">MTRMATELWPDSDPSFLNKLGLWTMI</sequence>